<gene>
    <name evidence="2" type="ORF">GCM10008956_24840</name>
</gene>
<dbReference type="SUPFAM" id="SSF54593">
    <property type="entry name" value="Glyoxalase/Bleomycin resistance protein/Dihydroxybiphenyl dioxygenase"/>
    <property type="match status" value="1"/>
</dbReference>
<evidence type="ECO:0000313" key="2">
    <source>
        <dbReference type="EMBL" id="GGM47693.1"/>
    </source>
</evidence>
<dbReference type="EMBL" id="BMQG01000008">
    <property type="protein sequence ID" value="GGM47693.1"/>
    <property type="molecule type" value="Genomic_DNA"/>
</dbReference>
<organism evidence="2 3">
    <name type="scientific">Deinococcus arenae</name>
    <dbReference type="NCBI Taxonomy" id="1452751"/>
    <lineage>
        <taxon>Bacteria</taxon>
        <taxon>Thermotogati</taxon>
        <taxon>Deinococcota</taxon>
        <taxon>Deinococci</taxon>
        <taxon>Deinococcales</taxon>
        <taxon>Deinococcaceae</taxon>
        <taxon>Deinococcus</taxon>
    </lineage>
</organism>
<sequence length="132" mass="14269">MAYAPPMSFVTGLDHVQIEAPAGCEPQARAFFGAFLGLPELVKPEALRRNGGVWFGLPDGRQLHVGVTPEFTPRVKGHPGLRCDDLAAFTAHCDRHGVPYRADQEAGVARVFLTDPFGNRLEVVQGGHPGVR</sequence>
<evidence type="ECO:0000313" key="3">
    <source>
        <dbReference type="Proteomes" id="UP000600547"/>
    </source>
</evidence>
<evidence type="ECO:0000259" key="1">
    <source>
        <dbReference type="PROSITE" id="PS51819"/>
    </source>
</evidence>
<accession>A0A8H9L7R5</accession>
<protein>
    <submittedName>
        <fullName evidence="2">Glyoxalase</fullName>
    </submittedName>
</protein>
<keyword evidence="3" id="KW-1185">Reference proteome</keyword>
<reference evidence="3" key="1">
    <citation type="journal article" date="2019" name="Int. J. Syst. Evol. Microbiol.">
        <title>The Global Catalogue of Microorganisms (GCM) 10K type strain sequencing project: providing services to taxonomists for standard genome sequencing and annotation.</title>
        <authorList>
            <consortium name="The Broad Institute Genomics Platform"/>
            <consortium name="The Broad Institute Genome Sequencing Center for Infectious Disease"/>
            <person name="Wu L."/>
            <person name="Ma J."/>
        </authorList>
    </citation>
    <scope>NUCLEOTIDE SEQUENCE [LARGE SCALE GENOMIC DNA]</scope>
    <source>
        <strain evidence="3">JCM 31047</strain>
    </source>
</reference>
<dbReference type="Gene3D" id="3.10.180.10">
    <property type="entry name" value="2,3-Dihydroxybiphenyl 1,2-Dioxygenase, domain 1"/>
    <property type="match status" value="1"/>
</dbReference>
<dbReference type="InterPro" id="IPR029068">
    <property type="entry name" value="Glyas_Bleomycin-R_OHBP_Dase"/>
</dbReference>
<dbReference type="PANTHER" id="PTHR39175:SF1">
    <property type="entry name" value="FAMILY PROTEIN, PUTATIVE (AFU_ORTHOLOGUE AFUA_3G15060)-RELATED"/>
    <property type="match status" value="1"/>
</dbReference>
<name>A0A8H9L7R5_9DEIO</name>
<dbReference type="Proteomes" id="UP000600547">
    <property type="component" value="Unassembled WGS sequence"/>
</dbReference>
<proteinExistence type="predicted"/>
<dbReference type="PROSITE" id="PS51819">
    <property type="entry name" value="VOC"/>
    <property type="match status" value="1"/>
</dbReference>
<feature type="domain" description="VOC" evidence="1">
    <location>
        <begin position="12"/>
        <end position="126"/>
    </location>
</feature>
<dbReference type="AlphaFoldDB" id="A0A8H9L7R5"/>
<dbReference type="PANTHER" id="PTHR39175">
    <property type="entry name" value="FAMILY PROTEIN, PUTATIVE (AFU_ORTHOLOGUE AFUA_3G15060)-RELATED"/>
    <property type="match status" value="1"/>
</dbReference>
<comment type="caution">
    <text evidence="2">The sequence shown here is derived from an EMBL/GenBank/DDBJ whole genome shotgun (WGS) entry which is preliminary data.</text>
</comment>
<dbReference type="InterPro" id="IPR037523">
    <property type="entry name" value="VOC_core"/>
</dbReference>